<feature type="transmembrane region" description="Helical" evidence="1">
    <location>
        <begin position="205"/>
        <end position="223"/>
    </location>
</feature>
<feature type="transmembrane region" description="Helical" evidence="1">
    <location>
        <begin position="319"/>
        <end position="341"/>
    </location>
</feature>
<proteinExistence type="predicted"/>
<dbReference type="Proteomes" id="UP001595969">
    <property type="component" value="Unassembled WGS sequence"/>
</dbReference>
<evidence type="ECO:0000313" key="3">
    <source>
        <dbReference type="Proteomes" id="UP001595969"/>
    </source>
</evidence>
<sequence>MINNVKQRIQQLYEKPTLRIIKMQIAYIIILIFSLITPIYFFNSESTLLLISWLGNITFGISLCLYYKLTKTFISPYIFFYVSFYLFQFGQLLLFSFRINYDYVFTGFYSTYWENDINIVIQGAKIIVLSLAFFNLGSILSFHKKSIRNINFIPNKKVSEMKIVGIFLFIVSIIPFFYNKIGEVFVSIKYGYQGLYNNNFDFTPMLKQLTILFIPSCILLMIVCNNKTSKYIQLLLVIVGLLGLVGGGRTEAIGIFSMLIIYNYAKKVEISIRLIFKLVLLSIIFMILISSFSEFRLIADKSIIKFLDVLIYNTIENNVLFKLVGELGWSMGTVFMTIYVVPKQINFGWGSSYLASLSRFIPTSIDPSGIIARLHEISYYPSNLLTNYYQAEFGLDTTLIAESYFNFGVLGVCFMIVIGYFIGKLLGYKQCYNIFNNKFSLYVKLVGSFTLFTLPRRHFGYMINQIAYTIVYVYLLVIIVVIVKKYFVNKNITNKK</sequence>
<keyword evidence="1" id="KW-0472">Membrane</keyword>
<dbReference type="InterPro" id="IPR029468">
    <property type="entry name" value="O-ag_pol_Wzy"/>
</dbReference>
<keyword evidence="3" id="KW-1185">Reference proteome</keyword>
<comment type="caution">
    <text evidence="2">The sequence shown here is derived from an EMBL/GenBank/DDBJ whole genome shotgun (WGS) entry which is preliminary data.</text>
</comment>
<feature type="transmembrane region" description="Helical" evidence="1">
    <location>
        <begin position="48"/>
        <end position="66"/>
    </location>
</feature>
<evidence type="ECO:0000313" key="2">
    <source>
        <dbReference type="EMBL" id="MFC4718654.1"/>
    </source>
</evidence>
<feature type="transmembrane region" description="Helical" evidence="1">
    <location>
        <begin position="78"/>
        <end position="99"/>
    </location>
</feature>
<feature type="transmembrane region" description="Helical" evidence="1">
    <location>
        <begin position="163"/>
        <end position="181"/>
    </location>
</feature>
<feature type="transmembrane region" description="Helical" evidence="1">
    <location>
        <begin position="435"/>
        <end position="454"/>
    </location>
</feature>
<name>A0ABV9MUC7_9ENTE</name>
<feature type="transmembrane region" description="Helical" evidence="1">
    <location>
        <begin position="466"/>
        <end position="487"/>
    </location>
</feature>
<feature type="transmembrane region" description="Helical" evidence="1">
    <location>
        <begin position="119"/>
        <end position="142"/>
    </location>
</feature>
<dbReference type="RefSeq" id="WP_204653955.1">
    <property type="nucleotide sequence ID" value="NZ_JAFBFD010000016.1"/>
</dbReference>
<feature type="transmembrane region" description="Helical" evidence="1">
    <location>
        <begin position="235"/>
        <end position="262"/>
    </location>
</feature>
<feature type="transmembrane region" description="Helical" evidence="1">
    <location>
        <begin position="21"/>
        <end position="42"/>
    </location>
</feature>
<reference evidence="3" key="1">
    <citation type="journal article" date="2019" name="Int. J. Syst. Evol. Microbiol.">
        <title>The Global Catalogue of Microorganisms (GCM) 10K type strain sequencing project: providing services to taxonomists for standard genome sequencing and annotation.</title>
        <authorList>
            <consortium name="The Broad Institute Genomics Platform"/>
            <consortium name="The Broad Institute Genome Sequencing Center for Infectious Disease"/>
            <person name="Wu L."/>
            <person name="Ma J."/>
        </authorList>
    </citation>
    <scope>NUCLEOTIDE SEQUENCE [LARGE SCALE GENOMIC DNA]</scope>
    <source>
        <strain evidence="3">CGMCC 1.19032</strain>
    </source>
</reference>
<keyword evidence="1" id="KW-1133">Transmembrane helix</keyword>
<keyword evidence="1" id="KW-0812">Transmembrane</keyword>
<dbReference type="EMBL" id="JBHSGS010000013">
    <property type="protein sequence ID" value="MFC4718654.1"/>
    <property type="molecule type" value="Genomic_DNA"/>
</dbReference>
<dbReference type="Pfam" id="PF14296">
    <property type="entry name" value="O-ag_pol_Wzy"/>
    <property type="match status" value="1"/>
</dbReference>
<accession>A0ABV9MUC7</accession>
<protein>
    <submittedName>
        <fullName evidence="2">O-antigen polysaccharide polymerase Wzy</fullName>
    </submittedName>
</protein>
<evidence type="ECO:0000256" key="1">
    <source>
        <dbReference type="SAM" id="Phobius"/>
    </source>
</evidence>
<gene>
    <name evidence="2" type="primary">wzy</name>
    <name evidence="2" type="ORF">ACFO5I_02700</name>
</gene>
<feature type="transmembrane region" description="Helical" evidence="1">
    <location>
        <begin position="404"/>
        <end position="423"/>
    </location>
</feature>
<organism evidence="2 3">
    <name type="scientific">Enterococcus lemanii</name>
    <dbReference type="NCBI Taxonomy" id="1159752"/>
    <lineage>
        <taxon>Bacteria</taxon>
        <taxon>Bacillati</taxon>
        <taxon>Bacillota</taxon>
        <taxon>Bacilli</taxon>
        <taxon>Lactobacillales</taxon>
        <taxon>Enterococcaceae</taxon>
        <taxon>Enterococcus</taxon>
    </lineage>
</organism>
<feature type="transmembrane region" description="Helical" evidence="1">
    <location>
        <begin position="274"/>
        <end position="298"/>
    </location>
</feature>